<comment type="similarity">
    <text evidence="1">Belongs to the PPR family. P subfamily.</text>
</comment>
<dbReference type="Proteomes" id="UP001497522">
    <property type="component" value="Chromosome 4"/>
</dbReference>
<evidence type="ECO:0000256" key="2">
    <source>
        <dbReference type="ARBA" id="ARBA00022737"/>
    </source>
</evidence>
<gene>
    <name evidence="6" type="ORF">CSSPJE1EN2_LOCUS17561</name>
</gene>
<feature type="repeat" description="PPR" evidence="3">
    <location>
        <begin position="386"/>
        <end position="420"/>
    </location>
</feature>
<dbReference type="PANTHER" id="PTHR47447">
    <property type="entry name" value="OS03G0856100 PROTEIN"/>
    <property type="match status" value="1"/>
</dbReference>
<organism evidence="6 7">
    <name type="scientific">Sphagnum jensenii</name>
    <dbReference type="NCBI Taxonomy" id="128206"/>
    <lineage>
        <taxon>Eukaryota</taxon>
        <taxon>Viridiplantae</taxon>
        <taxon>Streptophyta</taxon>
        <taxon>Embryophyta</taxon>
        <taxon>Bryophyta</taxon>
        <taxon>Sphagnophytina</taxon>
        <taxon>Sphagnopsida</taxon>
        <taxon>Sphagnales</taxon>
        <taxon>Sphagnaceae</taxon>
        <taxon>Sphagnum</taxon>
    </lineage>
</organism>
<name>A0ABP1BID3_9BRYO</name>
<dbReference type="NCBIfam" id="TIGR00756">
    <property type="entry name" value="PPR"/>
    <property type="match status" value="4"/>
</dbReference>
<sequence length="967" mass="105587">MKKLAALNGQFSSSTLNICLPQASSFASSPLDVSCRRTVIKLLIPGAVIGRELLLVRNGVQNLYSLPLVEKKKKKKKRELHRVELPRSDMIGGGCCSCQTHDACISRLHSSGVAKVERKFALRLTRQENCTPRAADDVAIEESKPDGSELASMRNSNEGSLRRPARDELERLRADAPPHIFEMAEKLIDNLSGYVSKIRVDSRKSQEMAWMKLLSSVQQLNVAKGVRPKLILQLLDLMYANGAQVNAFHICRAISVCVNEKAMSVAEEIMQRTKTMGNRAAINNAFVFAKLIQGYCSSNQRKEAFAMLAAMDAEGVIPDVVIYNTLLETEQSPEGVDFLLKEMKARAIQLNERTYSAAIRCYGRTGQLGAVRRLWQQLTKAEVSPSVFTFNSLLDAYASVGDVDSCKEIMTQMKLKGMPVIRDSYNTLLKAHARSRDADGAVGLLRTMQRQGIKPCIITYNTVMDACVRGRAMQRALSLAMELRLHHLKPDSTTFATMLRSAGLLRDADLVHKVLQDMETSQCPQDEITYRCAVYAFVHCGEGGSALEILERMNAAGLPPAMTVPEVLIKSVDAALLRECTAAAPTGRLQQFLADMAAAGLTPNRETGGAIVRKLAHSHGVHMALDVAGEFLRVGITSLGLHTWQSVIGASVAHAEQNPLLAAAEVSRILSSMEAEGISPDRMIYEAAISIYVRCGDGDQAIKLYERMQKANLATKLEGGKDPIERMLLDVMDAALVGALASGLGTSEEQGGLLGSSKACSEQAPLTQTASIVQDLAEAGIRVKPGAVTSIIRRLCVDVSPQDHKSEAKVLLAIRKPMVGSQPPKEIEASAAQDRRVQRLERAMGLVEASDHLFGMQATSFVYGALMEACIRLQQVEQVEFLWQQMRSGGVTPDVGTWVLRIQALTTVGSIGVHTHNLLAEAANDQLELHPHLLRALLKGCYHVKDMASVAHLQRMLDTSARVQPSL</sequence>
<dbReference type="InterPro" id="IPR033443">
    <property type="entry name" value="PROP1-like_PPR_dom"/>
</dbReference>
<dbReference type="PROSITE" id="PS51375">
    <property type="entry name" value="PPR"/>
    <property type="match status" value="8"/>
</dbReference>
<dbReference type="InterPro" id="IPR002885">
    <property type="entry name" value="PPR_rpt"/>
</dbReference>
<evidence type="ECO:0000259" key="5">
    <source>
        <dbReference type="Pfam" id="PF17177"/>
    </source>
</evidence>
<dbReference type="Pfam" id="PF13812">
    <property type="entry name" value="PPR_3"/>
    <property type="match status" value="1"/>
</dbReference>
<feature type="region of interest" description="Disordered" evidence="4">
    <location>
        <begin position="134"/>
        <end position="165"/>
    </location>
</feature>
<feature type="domain" description="PROP1-like PPR" evidence="5">
    <location>
        <begin position="425"/>
        <end position="598"/>
    </location>
</feature>
<evidence type="ECO:0000256" key="4">
    <source>
        <dbReference type="SAM" id="MobiDB-lite"/>
    </source>
</evidence>
<proteinExistence type="inferred from homology"/>
<keyword evidence="2" id="KW-0677">Repeat</keyword>
<feature type="repeat" description="PPR" evidence="3">
    <location>
        <begin position="526"/>
        <end position="560"/>
    </location>
</feature>
<dbReference type="PANTHER" id="PTHR47447:SF23">
    <property type="entry name" value="PENTACOTRIPEPTIDE-REPEAT REGION OF PRORP DOMAIN-CONTAINING PROTEIN"/>
    <property type="match status" value="1"/>
</dbReference>
<evidence type="ECO:0000256" key="3">
    <source>
        <dbReference type="PROSITE-ProRule" id="PRU00708"/>
    </source>
</evidence>
<protein>
    <recommendedName>
        <fullName evidence="5">PROP1-like PPR domain-containing protein</fullName>
    </recommendedName>
</protein>
<keyword evidence="7" id="KW-1185">Reference proteome</keyword>
<feature type="repeat" description="PPR" evidence="3">
    <location>
        <begin position="456"/>
        <end position="490"/>
    </location>
</feature>
<feature type="repeat" description="PPR" evidence="3">
    <location>
        <begin position="351"/>
        <end position="385"/>
    </location>
</feature>
<evidence type="ECO:0000256" key="1">
    <source>
        <dbReference type="ARBA" id="ARBA00007626"/>
    </source>
</evidence>
<evidence type="ECO:0000313" key="7">
    <source>
        <dbReference type="Proteomes" id="UP001497522"/>
    </source>
</evidence>
<feature type="repeat" description="PPR" evidence="3">
    <location>
        <begin position="681"/>
        <end position="715"/>
    </location>
</feature>
<dbReference type="Pfam" id="PF17177">
    <property type="entry name" value="PPR_long"/>
    <property type="match status" value="1"/>
</dbReference>
<reference evidence="6" key="1">
    <citation type="submission" date="2024-03" db="EMBL/GenBank/DDBJ databases">
        <authorList>
            <consortium name="ELIXIR-Norway"/>
            <consortium name="Elixir Norway"/>
        </authorList>
    </citation>
    <scope>NUCLEOTIDE SEQUENCE</scope>
</reference>
<evidence type="ECO:0000313" key="6">
    <source>
        <dbReference type="EMBL" id="CAK9875312.1"/>
    </source>
</evidence>
<accession>A0ABP1BID3</accession>
<dbReference type="Gene3D" id="1.25.40.10">
    <property type="entry name" value="Tetratricopeptide repeat domain"/>
    <property type="match status" value="5"/>
</dbReference>
<dbReference type="InterPro" id="IPR011990">
    <property type="entry name" value="TPR-like_helical_dom_sf"/>
</dbReference>
<feature type="repeat" description="PPR" evidence="3">
    <location>
        <begin position="859"/>
        <end position="893"/>
    </location>
</feature>
<dbReference type="Pfam" id="PF01535">
    <property type="entry name" value="PPR"/>
    <property type="match status" value="2"/>
</dbReference>
<feature type="repeat" description="PPR" evidence="3">
    <location>
        <begin position="421"/>
        <end position="455"/>
    </location>
</feature>
<dbReference type="EMBL" id="OZ023705">
    <property type="protein sequence ID" value="CAK9875312.1"/>
    <property type="molecule type" value="Genomic_DNA"/>
</dbReference>
<feature type="repeat" description="PPR" evidence="3">
    <location>
        <begin position="284"/>
        <end position="318"/>
    </location>
</feature>